<keyword evidence="5 6" id="KW-0472">Membrane</keyword>
<organism evidence="9 10">
    <name type="scientific">Solitalea koreensis</name>
    <dbReference type="NCBI Taxonomy" id="543615"/>
    <lineage>
        <taxon>Bacteria</taxon>
        <taxon>Pseudomonadati</taxon>
        <taxon>Bacteroidota</taxon>
        <taxon>Sphingobacteriia</taxon>
        <taxon>Sphingobacteriales</taxon>
        <taxon>Sphingobacteriaceae</taxon>
        <taxon>Solitalea</taxon>
    </lineage>
</organism>
<dbReference type="NCBIfam" id="TIGR00360">
    <property type="entry name" value="ComEC_N-term"/>
    <property type="match status" value="1"/>
</dbReference>
<protein>
    <submittedName>
        <fullName evidence="9">Competence protein ComEC</fullName>
    </submittedName>
</protein>
<name>A0A521BI84_9SPHI</name>
<dbReference type="RefSeq" id="WP_142601731.1">
    <property type="nucleotide sequence ID" value="NZ_FXSZ01000002.1"/>
</dbReference>
<feature type="domain" description="ComEC/Rec2-related protein" evidence="7">
    <location>
        <begin position="238"/>
        <end position="503"/>
    </location>
</feature>
<feature type="transmembrane region" description="Helical" evidence="6">
    <location>
        <begin position="259"/>
        <end position="279"/>
    </location>
</feature>
<evidence type="ECO:0000256" key="6">
    <source>
        <dbReference type="SAM" id="Phobius"/>
    </source>
</evidence>
<dbReference type="AlphaFoldDB" id="A0A521BI84"/>
<feature type="transmembrane region" description="Helical" evidence="6">
    <location>
        <begin position="291"/>
        <end position="307"/>
    </location>
</feature>
<feature type="domain" description="DUF4131" evidence="8">
    <location>
        <begin position="37"/>
        <end position="193"/>
    </location>
</feature>
<feature type="transmembrane region" description="Helical" evidence="6">
    <location>
        <begin position="337"/>
        <end position="356"/>
    </location>
</feature>
<evidence type="ECO:0000256" key="1">
    <source>
        <dbReference type="ARBA" id="ARBA00004651"/>
    </source>
</evidence>
<evidence type="ECO:0000313" key="10">
    <source>
        <dbReference type="Proteomes" id="UP000315971"/>
    </source>
</evidence>
<comment type="subcellular location">
    <subcellularLocation>
        <location evidence="1">Cell membrane</location>
        <topology evidence="1">Multi-pass membrane protein</topology>
    </subcellularLocation>
</comment>
<dbReference type="EMBL" id="FXSZ01000002">
    <property type="protein sequence ID" value="SMO46776.1"/>
    <property type="molecule type" value="Genomic_DNA"/>
</dbReference>
<dbReference type="GO" id="GO:0005886">
    <property type="term" value="C:plasma membrane"/>
    <property type="evidence" value="ECO:0007669"/>
    <property type="project" value="UniProtKB-SubCell"/>
</dbReference>
<dbReference type="PANTHER" id="PTHR30619">
    <property type="entry name" value="DNA INTERNALIZATION/COMPETENCE PROTEIN COMEC/REC2"/>
    <property type="match status" value="1"/>
</dbReference>
<keyword evidence="3 6" id="KW-0812">Transmembrane</keyword>
<feature type="transmembrane region" description="Helical" evidence="6">
    <location>
        <begin position="419"/>
        <end position="445"/>
    </location>
</feature>
<dbReference type="Pfam" id="PF03772">
    <property type="entry name" value="Competence"/>
    <property type="match status" value="1"/>
</dbReference>
<keyword evidence="2" id="KW-1003">Cell membrane</keyword>
<evidence type="ECO:0000313" key="9">
    <source>
        <dbReference type="EMBL" id="SMO46776.1"/>
    </source>
</evidence>
<evidence type="ECO:0000259" key="8">
    <source>
        <dbReference type="Pfam" id="PF13567"/>
    </source>
</evidence>
<feature type="transmembrane region" description="Helical" evidence="6">
    <location>
        <begin position="510"/>
        <end position="528"/>
    </location>
</feature>
<sequence length="692" mass="78584">MSSLRLETRQIVFIRILIPFIIGIVVESYIQLSNTIALIIIGLSVIYLTTVTFLNRKINTSKFRSYKGFTLTIAFFLSGMAIMHFHNELSRADHFSSSKAKYLLIEVNDDPIIKNGHIRFKAKVIAMVDSTNFENCSGNLLVTFRDSKKIISYGDQFLVSADYKEINAPRNPAEFNYKRYLAHQNIHYRLFANEHLCIADNNGNILIKWSILIRKVCVQTFNTYIPGKEHAAMLSAFLLGYRADLGPDIVQAFTNTGTVHILSVSGLHVALIYLVINFFLKWMERYRNGKIIKAVLVLALIWFYAMITGLSPAVCRSAFMISMVVIADGFNRYTNIYNTIAVSIFFLTLFNPYLLFDVGFELSYVAVLGIVYLQPQLYGLIVIKNKILDYFWIMTSVSIAAQVATFPLSIYYFHQFPNYFLIANLIIVPLATIILYAGIFLLVISPFQSLASFAGKIIAWLINGMDHILLKISHLPFSIFDGIWINFGEFVITSLLLLFIILVFTYKQKILIIVSLALIPVLIISYGIKEFNSLQQRKIIIYAGGKNTSIGFVDGQSVMLFSNATQSIFNYSIKPGLDSSRVKHIIRLPNNYQGSHFNKQKNYIAFYTQRIVVIDSTFTCFKPSKKLTADYIFIDGKPKVKFAQLQEMFNFKQLIIGESVPNYLAQSMIDGSNNTGVKYHSMHNSNALVISL</sequence>
<keyword evidence="4 6" id="KW-1133">Transmembrane helix</keyword>
<feature type="transmembrane region" description="Helical" evidence="6">
    <location>
        <begin position="390"/>
        <end position="413"/>
    </location>
</feature>
<evidence type="ECO:0000256" key="3">
    <source>
        <dbReference type="ARBA" id="ARBA00022692"/>
    </source>
</evidence>
<dbReference type="Proteomes" id="UP000315971">
    <property type="component" value="Unassembled WGS sequence"/>
</dbReference>
<keyword evidence="10" id="KW-1185">Reference proteome</keyword>
<evidence type="ECO:0000256" key="5">
    <source>
        <dbReference type="ARBA" id="ARBA00023136"/>
    </source>
</evidence>
<reference evidence="9 10" key="1">
    <citation type="submission" date="2017-05" db="EMBL/GenBank/DDBJ databases">
        <authorList>
            <person name="Varghese N."/>
            <person name="Submissions S."/>
        </authorList>
    </citation>
    <scope>NUCLEOTIDE SEQUENCE [LARGE SCALE GENOMIC DNA]</scope>
    <source>
        <strain evidence="9 10">DSM 21342</strain>
    </source>
</reference>
<evidence type="ECO:0000259" key="7">
    <source>
        <dbReference type="Pfam" id="PF03772"/>
    </source>
</evidence>
<dbReference type="InterPro" id="IPR025405">
    <property type="entry name" value="DUF4131"/>
</dbReference>
<accession>A0A521BI84</accession>
<dbReference type="Pfam" id="PF13567">
    <property type="entry name" value="DUF4131"/>
    <property type="match status" value="1"/>
</dbReference>
<dbReference type="InterPro" id="IPR052159">
    <property type="entry name" value="Competence_DNA_uptake"/>
</dbReference>
<feature type="transmembrane region" description="Helical" evidence="6">
    <location>
        <begin position="12"/>
        <end position="30"/>
    </location>
</feature>
<dbReference type="OrthoDB" id="9761531at2"/>
<feature type="transmembrane region" description="Helical" evidence="6">
    <location>
        <begin position="66"/>
        <end position="85"/>
    </location>
</feature>
<feature type="transmembrane region" description="Helical" evidence="6">
    <location>
        <begin position="362"/>
        <end position="383"/>
    </location>
</feature>
<evidence type="ECO:0000256" key="4">
    <source>
        <dbReference type="ARBA" id="ARBA00022989"/>
    </source>
</evidence>
<dbReference type="InterPro" id="IPR004477">
    <property type="entry name" value="ComEC_N"/>
</dbReference>
<proteinExistence type="predicted"/>
<gene>
    <name evidence="9" type="ORF">SAMN06265350_102217</name>
</gene>
<feature type="transmembrane region" description="Helical" evidence="6">
    <location>
        <begin position="483"/>
        <end position="503"/>
    </location>
</feature>
<feature type="transmembrane region" description="Helical" evidence="6">
    <location>
        <begin position="36"/>
        <end position="54"/>
    </location>
</feature>
<evidence type="ECO:0000256" key="2">
    <source>
        <dbReference type="ARBA" id="ARBA00022475"/>
    </source>
</evidence>
<dbReference type="PANTHER" id="PTHR30619:SF1">
    <property type="entry name" value="RECOMBINATION PROTEIN 2"/>
    <property type="match status" value="1"/>
</dbReference>